<name>A0ABU9DWM8_9FLAO</name>
<dbReference type="NCBIfam" id="NF033573">
    <property type="entry name" value="transpos_IS200"/>
    <property type="match status" value="1"/>
</dbReference>
<dbReference type="Proteomes" id="UP001491349">
    <property type="component" value="Unassembled WGS sequence"/>
</dbReference>
<dbReference type="PANTHER" id="PTHR33360">
    <property type="entry name" value="TRANSPOSASE FOR INSERTION SEQUENCE ELEMENT IS200"/>
    <property type="match status" value="1"/>
</dbReference>
<evidence type="ECO:0000259" key="1">
    <source>
        <dbReference type="SMART" id="SM01321"/>
    </source>
</evidence>
<dbReference type="Pfam" id="PF01797">
    <property type="entry name" value="Y1_Tnp"/>
    <property type="match status" value="1"/>
</dbReference>
<gene>
    <name evidence="2" type="primary">tnpA</name>
    <name evidence="2" type="ORF">WMW71_00445</name>
</gene>
<organism evidence="2 3">
    <name type="scientific">Flavobacterium buctense</name>
    <dbReference type="NCBI Taxonomy" id="1648146"/>
    <lineage>
        <taxon>Bacteria</taxon>
        <taxon>Pseudomonadati</taxon>
        <taxon>Bacteroidota</taxon>
        <taxon>Flavobacteriia</taxon>
        <taxon>Flavobacteriales</taxon>
        <taxon>Flavobacteriaceae</taxon>
        <taxon>Flavobacterium</taxon>
    </lineage>
</organism>
<dbReference type="SUPFAM" id="SSF143422">
    <property type="entry name" value="Transposase IS200-like"/>
    <property type="match status" value="1"/>
</dbReference>
<accession>A0ABU9DWM8</accession>
<reference evidence="2 3" key="1">
    <citation type="submission" date="2024-04" db="EMBL/GenBank/DDBJ databases">
        <title>draft genome sequnece of Flavobacterium buctense JCM 30750.</title>
        <authorList>
            <person name="Kim D.-U."/>
        </authorList>
    </citation>
    <scope>NUCLEOTIDE SEQUENCE [LARGE SCALE GENOMIC DNA]</scope>
    <source>
        <strain evidence="2 3">JCM 30750</strain>
    </source>
</reference>
<dbReference type="InterPro" id="IPR036515">
    <property type="entry name" value="Transposase_17_sf"/>
</dbReference>
<sequence>MSNTYTQIHIQFVFAVKYRDGLIHLSFKDELYQYMAGIIKHHKHKLLVINGMPDHIHILVGMRPTQSLSDLMQDIKGSSSKWINERKFLKVKFEWQEGYGAFSYSKSQVNNVINYIKSQEHHHAKKCFRQEYLEFLELFEVVYDERYIFKDPI</sequence>
<evidence type="ECO:0000313" key="2">
    <source>
        <dbReference type="EMBL" id="MEK8178793.1"/>
    </source>
</evidence>
<dbReference type="Gene3D" id="3.30.70.1290">
    <property type="entry name" value="Transposase IS200-like"/>
    <property type="match status" value="1"/>
</dbReference>
<dbReference type="RefSeq" id="WP_187658944.1">
    <property type="nucleotide sequence ID" value="NZ_JACTAB010000001.1"/>
</dbReference>
<dbReference type="EMBL" id="JBBPCB010000001">
    <property type="protein sequence ID" value="MEK8178793.1"/>
    <property type="molecule type" value="Genomic_DNA"/>
</dbReference>
<keyword evidence="3" id="KW-1185">Reference proteome</keyword>
<evidence type="ECO:0000313" key="3">
    <source>
        <dbReference type="Proteomes" id="UP001491349"/>
    </source>
</evidence>
<dbReference type="InterPro" id="IPR002686">
    <property type="entry name" value="Transposase_17"/>
</dbReference>
<comment type="caution">
    <text evidence="2">The sequence shown here is derived from an EMBL/GenBank/DDBJ whole genome shotgun (WGS) entry which is preliminary data.</text>
</comment>
<feature type="domain" description="Transposase IS200-like" evidence="1">
    <location>
        <begin position="5"/>
        <end position="119"/>
    </location>
</feature>
<dbReference type="PANTHER" id="PTHR33360:SF2">
    <property type="entry name" value="TRANSPOSASE FOR INSERTION SEQUENCE ELEMENT IS200"/>
    <property type="match status" value="1"/>
</dbReference>
<proteinExistence type="predicted"/>
<protein>
    <submittedName>
        <fullName evidence="2">IS200/IS605 family transposase</fullName>
    </submittedName>
</protein>
<dbReference type="SMART" id="SM01321">
    <property type="entry name" value="Y1_Tnp"/>
    <property type="match status" value="1"/>
</dbReference>